<reference evidence="1" key="1">
    <citation type="submission" date="2021-02" db="EMBL/GenBank/DDBJ databases">
        <authorList>
            <person name="Dougan E. K."/>
            <person name="Rhodes N."/>
            <person name="Thang M."/>
            <person name="Chan C."/>
        </authorList>
    </citation>
    <scope>NUCLEOTIDE SEQUENCE</scope>
</reference>
<evidence type="ECO:0000313" key="2">
    <source>
        <dbReference type="Proteomes" id="UP000626109"/>
    </source>
</evidence>
<dbReference type="EMBL" id="CAJNNW010026677">
    <property type="protein sequence ID" value="CAE8687005.1"/>
    <property type="molecule type" value="Genomic_DNA"/>
</dbReference>
<dbReference type="Proteomes" id="UP000626109">
    <property type="component" value="Unassembled WGS sequence"/>
</dbReference>
<dbReference type="CDD" id="cd00761">
    <property type="entry name" value="Glyco_tranf_GTA_type"/>
    <property type="match status" value="1"/>
</dbReference>
<feature type="non-terminal residue" evidence="1">
    <location>
        <position position="1"/>
    </location>
</feature>
<dbReference type="AlphaFoldDB" id="A0A813K049"/>
<gene>
    <name evidence="1" type="ORF">PGLA2088_LOCUS25248</name>
</gene>
<dbReference type="SUPFAM" id="SSF53448">
    <property type="entry name" value="Nucleotide-diphospho-sugar transferases"/>
    <property type="match status" value="1"/>
</dbReference>
<accession>A0A813K049</accession>
<protein>
    <recommendedName>
        <fullName evidence="3">Glycosyltransferase 2-like domain-containing protein</fullName>
    </recommendedName>
</protein>
<proteinExistence type="predicted"/>
<name>A0A813K049_POLGL</name>
<sequence length="413" mass="43680">MEKFLGSPGLIGVQSQLPLAAAPWPLQGLKPPDLASATLSGRAVPRSSCTSVSSSCRGGPVLASRASIAAATVSAALGVAAGRAGKQANRISRSGPGSRARLDLGSSFCASKRLARRRFMFARCTASCTPAAEQSSWEVLLPGDAVHVAVAESEPPLQAFLQFPETLDGKPLCTVLLAREGTVISVGADAVRPVPPLITGRVPDVTVQVVTFKQPDLLRHALMLISLQDVPRSQLEVLVVDDSLPSCALAQGALEGLDASFVQECVRIIRLEESTSLGAKLNLTTALSRGKVVLRWDGGDYFGQNRVRAQSAPILSGEADITLLHPTFGYLPAEENDPNSGSFCKLDGVPSISLCSLCFRRNLWDSEDVTRCYAVSSLLEGSFLARNLTELHQACLKELPQGEVDFVHATVAA</sequence>
<dbReference type="Gene3D" id="3.90.550.10">
    <property type="entry name" value="Spore Coat Polysaccharide Biosynthesis Protein SpsA, Chain A"/>
    <property type="match status" value="1"/>
</dbReference>
<evidence type="ECO:0000313" key="1">
    <source>
        <dbReference type="EMBL" id="CAE8687005.1"/>
    </source>
</evidence>
<comment type="caution">
    <text evidence="1">The sequence shown here is derived from an EMBL/GenBank/DDBJ whole genome shotgun (WGS) entry which is preliminary data.</text>
</comment>
<dbReference type="InterPro" id="IPR029044">
    <property type="entry name" value="Nucleotide-diphossugar_trans"/>
</dbReference>
<organism evidence="1 2">
    <name type="scientific">Polarella glacialis</name>
    <name type="common">Dinoflagellate</name>
    <dbReference type="NCBI Taxonomy" id="89957"/>
    <lineage>
        <taxon>Eukaryota</taxon>
        <taxon>Sar</taxon>
        <taxon>Alveolata</taxon>
        <taxon>Dinophyceae</taxon>
        <taxon>Suessiales</taxon>
        <taxon>Suessiaceae</taxon>
        <taxon>Polarella</taxon>
    </lineage>
</organism>
<evidence type="ECO:0008006" key="3">
    <source>
        <dbReference type="Google" id="ProtNLM"/>
    </source>
</evidence>